<dbReference type="InterPro" id="IPR003615">
    <property type="entry name" value="HNH_nuc"/>
</dbReference>
<feature type="domain" description="HNH nuclease" evidence="1">
    <location>
        <begin position="8"/>
        <end position="63"/>
    </location>
</feature>
<dbReference type="SMART" id="SM00507">
    <property type="entry name" value="HNHc"/>
    <property type="match status" value="1"/>
</dbReference>
<protein>
    <recommendedName>
        <fullName evidence="1">HNH nuclease domain-containing protein</fullName>
    </recommendedName>
</protein>
<dbReference type="GO" id="GO:0004519">
    <property type="term" value="F:endonuclease activity"/>
    <property type="evidence" value="ECO:0007669"/>
    <property type="project" value="InterPro"/>
</dbReference>
<dbReference type="InterPro" id="IPR002711">
    <property type="entry name" value="HNH"/>
</dbReference>
<dbReference type="CDD" id="cd00085">
    <property type="entry name" value="HNHc"/>
    <property type="match status" value="1"/>
</dbReference>
<comment type="caution">
    <text evidence="2">The sequence shown here is derived from an EMBL/GenBank/DDBJ whole genome shotgun (WGS) entry which is preliminary data.</text>
</comment>
<name>A0A917DHI2_9BACT</name>
<dbReference type="RefSeq" id="WP_188763615.1">
    <property type="nucleotide sequence ID" value="NZ_BMKK01000001.1"/>
</dbReference>
<accession>A0A917DHI2</accession>
<keyword evidence="3" id="KW-1185">Reference proteome</keyword>
<dbReference type="GO" id="GO:0008270">
    <property type="term" value="F:zinc ion binding"/>
    <property type="evidence" value="ECO:0007669"/>
    <property type="project" value="InterPro"/>
</dbReference>
<proteinExistence type="predicted"/>
<reference evidence="2" key="1">
    <citation type="journal article" date="2014" name="Int. J. Syst. Evol. Microbiol.">
        <title>Complete genome sequence of Corynebacterium casei LMG S-19264T (=DSM 44701T), isolated from a smear-ripened cheese.</title>
        <authorList>
            <consortium name="US DOE Joint Genome Institute (JGI-PGF)"/>
            <person name="Walter F."/>
            <person name="Albersmeier A."/>
            <person name="Kalinowski J."/>
            <person name="Ruckert C."/>
        </authorList>
    </citation>
    <scope>NUCLEOTIDE SEQUENCE</scope>
    <source>
        <strain evidence="2">CGMCC 1.15958</strain>
    </source>
</reference>
<dbReference type="Pfam" id="PF01844">
    <property type="entry name" value="HNH"/>
    <property type="match status" value="1"/>
</dbReference>
<dbReference type="PANTHER" id="PTHR33877:SF1">
    <property type="entry name" value="TYPE IV METHYL-DIRECTED RESTRICTION ENZYME ECOKMCRA"/>
    <property type="match status" value="1"/>
</dbReference>
<evidence type="ECO:0000313" key="2">
    <source>
        <dbReference type="EMBL" id="GGD40935.1"/>
    </source>
</evidence>
<dbReference type="InterPro" id="IPR052892">
    <property type="entry name" value="NA-targeting_endonuclease"/>
</dbReference>
<organism evidence="2 3">
    <name type="scientific">Emticicia aquatilis</name>
    <dbReference type="NCBI Taxonomy" id="1537369"/>
    <lineage>
        <taxon>Bacteria</taxon>
        <taxon>Pseudomonadati</taxon>
        <taxon>Bacteroidota</taxon>
        <taxon>Cytophagia</taxon>
        <taxon>Cytophagales</taxon>
        <taxon>Leadbetterellaceae</taxon>
        <taxon>Emticicia</taxon>
    </lineage>
</organism>
<dbReference type="Proteomes" id="UP000609064">
    <property type="component" value="Unassembled WGS sequence"/>
</dbReference>
<dbReference type="PANTHER" id="PTHR33877">
    <property type="entry name" value="SLL1193 PROTEIN"/>
    <property type="match status" value="1"/>
</dbReference>
<evidence type="ECO:0000259" key="1">
    <source>
        <dbReference type="SMART" id="SM00507"/>
    </source>
</evidence>
<gene>
    <name evidence="2" type="ORF">GCM10011514_01270</name>
</gene>
<sequence>MRQAIPERIQLAVAQRANFRCEYCHIHSDDLFLSFEIDHIIAIKHGGTNAIENLAYACPHCNQHKGADFATLLNDFSNIVVLYNPRIHNWIEHFDISDGEIIAKTPIGQASIKIFKFNEPDLLILRKLLFELGRYP</sequence>
<dbReference type="GO" id="GO:0003676">
    <property type="term" value="F:nucleic acid binding"/>
    <property type="evidence" value="ECO:0007669"/>
    <property type="project" value="InterPro"/>
</dbReference>
<dbReference type="Gene3D" id="1.10.30.50">
    <property type="match status" value="1"/>
</dbReference>
<dbReference type="EMBL" id="BMKK01000001">
    <property type="protein sequence ID" value="GGD40935.1"/>
    <property type="molecule type" value="Genomic_DNA"/>
</dbReference>
<evidence type="ECO:0000313" key="3">
    <source>
        <dbReference type="Proteomes" id="UP000609064"/>
    </source>
</evidence>
<dbReference type="AlphaFoldDB" id="A0A917DHI2"/>
<reference evidence="2" key="2">
    <citation type="submission" date="2020-09" db="EMBL/GenBank/DDBJ databases">
        <authorList>
            <person name="Sun Q."/>
            <person name="Zhou Y."/>
        </authorList>
    </citation>
    <scope>NUCLEOTIDE SEQUENCE</scope>
    <source>
        <strain evidence="2">CGMCC 1.15958</strain>
    </source>
</reference>